<evidence type="ECO:0000313" key="2">
    <source>
        <dbReference type="Proteomes" id="UP001634394"/>
    </source>
</evidence>
<reference evidence="1 2" key="1">
    <citation type="submission" date="2024-11" db="EMBL/GenBank/DDBJ databases">
        <title>Chromosome-level genome assembly of the freshwater bivalve Anodonta woodiana.</title>
        <authorList>
            <person name="Chen X."/>
        </authorList>
    </citation>
    <scope>NUCLEOTIDE SEQUENCE [LARGE SCALE GENOMIC DNA]</scope>
    <source>
        <strain evidence="1">MN2024</strain>
        <tissue evidence="1">Gills</tissue>
    </source>
</reference>
<sequence length="219" mass="25813">MSRKFSNINMDLWKKYLDKMAKASQTFFEETMEIVQDMEKDIGELQIDTSENGVHWKTALEFNVKTFRARAEAAQVVAEIDREAVKSLNSFVEDKKVVKEIKDTEKEFKEAKKSFSKIADKLDSKHKKVTRTYRRLQKLRVTNVTSENEIVKAQHKLFKARKDFNNTADKEEAKRQNLIHISDRYEIQAKQVTRAKINCLASTWKKMFENHARLSFNER</sequence>
<evidence type="ECO:0000313" key="1">
    <source>
        <dbReference type="EMBL" id="KAL3867041.1"/>
    </source>
</evidence>
<accession>A0ABD3W0V5</accession>
<organism evidence="1 2">
    <name type="scientific">Sinanodonta woodiana</name>
    <name type="common">Chinese pond mussel</name>
    <name type="synonym">Anodonta woodiana</name>
    <dbReference type="NCBI Taxonomy" id="1069815"/>
    <lineage>
        <taxon>Eukaryota</taxon>
        <taxon>Metazoa</taxon>
        <taxon>Spiralia</taxon>
        <taxon>Lophotrochozoa</taxon>
        <taxon>Mollusca</taxon>
        <taxon>Bivalvia</taxon>
        <taxon>Autobranchia</taxon>
        <taxon>Heteroconchia</taxon>
        <taxon>Palaeoheterodonta</taxon>
        <taxon>Unionida</taxon>
        <taxon>Unionoidea</taxon>
        <taxon>Unionidae</taxon>
        <taxon>Unioninae</taxon>
        <taxon>Sinanodonta</taxon>
    </lineage>
</organism>
<protein>
    <submittedName>
        <fullName evidence="1">Uncharacterized protein</fullName>
    </submittedName>
</protein>
<name>A0ABD3W0V5_SINWO</name>
<dbReference type="EMBL" id="JBJQND010000009">
    <property type="protein sequence ID" value="KAL3867041.1"/>
    <property type="molecule type" value="Genomic_DNA"/>
</dbReference>
<dbReference type="Proteomes" id="UP001634394">
    <property type="component" value="Unassembled WGS sequence"/>
</dbReference>
<proteinExistence type="predicted"/>
<keyword evidence="2" id="KW-1185">Reference proteome</keyword>
<comment type="caution">
    <text evidence="1">The sequence shown here is derived from an EMBL/GenBank/DDBJ whole genome shotgun (WGS) entry which is preliminary data.</text>
</comment>
<gene>
    <name evidence="1" type="ORF">ACJMK2_044278</name>
</gene>
<dbReference type="AlphaFoldDB" id="A0ABD3W0V5"/>